<keyword evidence="2" id="KW-0472">Membrane</keyword>
<dbReference type="Proteomes" id="UP000324927">
    <property type="component" value="Unassembled WGS sequence"/>
</dbReference>
<comment type="caution">
    <text evidence="3">The sequence shown here is derived from an EMBL/GenBank/DDBJ whole genome shotgun (WGS) entry which is preliminary data.</text>
</comment>
<reference evidence="3 4" key="1">
    <citation type="submission" date="2019-08" db="EMBL/GenBank/DDBJ databases">
        <authorList>
            <person name="Grouzdev D."/>
            <person name="Tikhonova E."/>
            <person name="Kravchenko I."/>
        </authorList>
    </citation>
    <scope>NUCLEOTIDE SEQUENCE [LARGE SCALE GENOMIC DNA]</scope>
    <source>
        <strain evidence="3 4">59b</strain>
    </source>
</reference>
<keyword evidence="2" id="KW-1133">Transmembrane helix</keyword>
<protein>
    <submittedName>
        <fullName evidence="3">Uncharacterized protein</fullName>
    </submittedName>
</protein>
<organism evidence="3 4">
    <name type="scientific">Azospirillum lipoferum</name>
    <dbReference type="NCBI Taxonomy" id="193"/>
    <lineage>
        <taxon>Bacteria</taxon>
        <taxon>Pseudomonadati</taxon>
        <taxon>Pseudomonadota</taxon>
        <taxon>Alphaproteobacteria</taxon>
        <taxon>Rhodospirillales</taxon>
        <taxon>Azospirillaceae</taxon>
        <taxon>Azospirillum</taxon>
    </lineage>
</organism>
<keyword evidence="4" id="KW-1185">Reference proteome</keyword>
<gene>
    <name evidence="3" type="ORF">FZ942_21210</name>
</gene>
<feature type="transmembrane region" description="Helical" evidence="2">
    <location>
        <begin position="83"/>
        <end position="105"/>
    </location>
</feature>
<dbReference type="AlphaFoldDB" id="A0A5A9GHS3"/>
<evidence type="ECO:0000256" key="2">
    <source>
        <dbReference type="SAM" id="Phobius"/>
    </source>
</evidence>
<evidence type="ECO:0000313" key="4">
    <source>
        <dbReference type="Proteomes" id="UP000324927"/>
    </source>
</evidence>
<keyword evidence="1" id="KW-0175">Coiled coil</keyword>
<feature type="coiled-coil region" evidence="1">
    <location>
        <begin position="144"/>
        <end position="171"/>
    </location>
</feature>
<name>A0A5A9GHS3_AZOLI</name>
<accession>A0A5A9GHS3</accession>
<dbReference type="EMBL" id="VTTN01000009">
    <property type="protein sequence ID" value="KAA0593960.1"/>
    <property type="molecule type" value="Genomic_DNA"/>
</dbReference>
<keyword evidence="2" id="KW-0812">Transmembrane</keyword>
<evidence type="ECO:0000256" key="1">
    <source>
        <dbReference type="SAM" id="Coils"/>
    </source>
</evidence>
<dbReference type="RefSeq" id="WP_149233080.1">
    <property type="nucleotide sequence ID" value="NZ_JALJXJ010000009.1"/>
</dbReference>
<feature type="transmembrane region" description="Helical" evidence="2">
    <location>
        <begin position="125"/>
        <end position="142"/>
    </location>
</feature>
<proteinExistence type="predicted"/>
<sequence>MATLITETRVRITGTLHICGLYHAAITRGCASQKFLLPAHHISEVHMVDVTDDTQVYQRSLDSDIGRIKSALLRLGRFHDRNYYWMNPLFTVSTAVFGSFATYDYSKWVPSSVLGKIAHDILSEYIAFIVVLSGTVLLISLIRRHIEQKTIDQLETDNIELRNKVETLSDRIEEYPQNVHAVLKSILYLIGNELQFGAVDKNCERISLHVYNPARQNFKACGVWSPNPKYDCHEQLTCTAHKGFVSKVWEQDWYFDDKFTGNSKIYNNRQANEYGYTKEEINRLIMRSKVYGGLKIFDPAHKEALAVILVESTTNARFSEEQLRGKLAQQSPYISEMITLFRSFLLSDAVSAQHEGV</sequence>
<evidence type="ECO:0000313" key="3">
    <source>
        <dbReference type="EMBL" id="KAA0593960.1"/>
    </source>
</evidence>